<keyword evidence="3" id="KW-0804">Transcription</keyword>
<protein>
    <submittedName>
        <fullName evidence="6">Transcriptional regulator, TetR family</fullName>
    </submittedName>
</protein>
<dbReference type="SUPFAM" id="SSF46689">
    <property type="entry name" value="Homeodomain-like"/>
    <property type="match status" value="1"/>
</dbReference>
<dbReference type="RefSeq" id="WP_185938409.1">
    <property type="nucleotide sequence ID" value="NZ_FXTJ01000007.1"/>
</dbReference>
<dbReference type="Pfam" id="PF00440">
    <property type="entry name" value="TetR_N"/>
    <property type="match status" value="1"/>
</dbReference>
<dbReference type="Gene3D" id="1.10.357.10">
    <property type="entry name" value="Tetracycline Repressor, domain 2"/>
    <property type="match status" value="1"/>
</dbReference>
<dbReference type="InterPro" id="IPR050109">
    <property type="entry name" value="HTH-type_TetR-like_transc_reg"/>
</dbReference>
<feature type="DNA-binding region" description="H-T-H motif" evidence="4">
    <location>
        <begin position="36"/>
        <end position="55"/>
    </location>
</feature>
<accession>A0A521F9U1</accession>
<organism evidence="6 7">
    <name type="scientific">Geodermatophilus aquaeductus</name>
    <dbReference type="NCBI Taxonomy" id="1564161"/>
    <lineage>
        <taxon>Bacteria</taxon>
        <taxon>Bacillati</taxon>
        <taxon>Actinomycetota</taxon>
        <taxon>Actinomycetes</taxon>
        <taxon>Geodermatophilales</taxon>
        <taxon>Geodermatophilaceae</taxon>
        <taxon>Geodermatophilus</taxon>
    </lineage>
</organism>
<feature type="domain" description="HTH tetR-type" evidence="5">
    <location>
        <begin position="13"/>
        <end position="73"/>
    </location>
</feature>
<dbReference type="PRINTS" id="PR00455">
    <property type="entry name" value="HTHTETR"/>
</dbReference>
<dbReference type="PANTHER" id="PTHR30055:SF238">
    <property type="entry name" value="MYCOFACTOCIN BIOSYNTHESIS TRANSCRIPTIONAL REGULATOR MFTR-RELATED"/>
    <property type="match status" value="1"/>
</dbReference>
<dbReference type="PROSITE" id="PS50977">
    <property type="entry name" value="HTH_TETR_2"/>
    <property type="match status" value="1"/>
</dbReference>
<evidence type="ECO:0000259" key="5">
    <source>
        <dbReference type="PROSITE" id="PS50977"/>
    </source>
</evidence>
<dbReference type="Proteomes" id="UP000317484">
    <property type="component" value="Unassembled WGS sequence"/>
</dbReference>
<keyword evidence="1" id="KW-0805">Transcription regulation</keyword>
<proteinExistence type="predicted"/>
<evidence type="ECO:0000256" key="1">
    <source>
        <dbReference type="ARBA" id="ARBA00023015"/>
    </source>
</evidence>
<evidence type="ECO:0000256" key="2">
    <source>
        <dbReference type="ARBA" id="ARBA00023125"/>
    </source>
</evidence>
<dbReference type="EMBL" id="FXTJ01000007">
    <property type="protein sequence ID" value="SMO92979.1"/>
    <property type="molecule type" value="Genomic_DNA"/>
</dbReference>
<keyword evidence="2 4" id="KW-0238">DNA-binding</keyword>
<name>A0A521F9U1_9ACTN</name>
<evidence type="ECO:0000313" key="6">
    <source>
        <dbReference type="EMBL" id="SMO92979.1"/>
    </source>
</evidence>
<dbReference type="GO" id="GO:0000976">
    <property type="term" value="F:transcription cis-regulatory region binding"/>
    <property type="evidence" value="ECO:0007669"/>
    <property type="project" value="TreeGrafter"/>
</dbReference>
<evidence type="ECO:0000256" key="4">
    <source>
        <dbReference type="PROSITE-ProRule" id="PRU00335"/>
    </source>
</evidence>
<dbReference type="InterPro" id="IPR001647">
    <property type="entry name" value="HTH_TetR"/>
</dbReference>
<sequence>MTSPPGLRERKKERTRQALISGALDLFETQGYRQTTVAQIAAAADVSTKTFFSYFHNKADVLFVGAEARVDTALRVIAERGPDDEVVDVLVRAVERMLADDSADDPAARLTRQRLILSEPELQGHALRRLLSKQAQMVDTLLAAYPAQLDAVTAAGTIGSMLGATIATIQACVRAGHSADRMLMAVRRAAENAVRSHARDGAARST</sequence>
<gene>
    <name evidence="6" type="ORF">SAMN06273567_107265</name>
</gene>
<dbReference type="Gene3D" id="1.10.10.60">
    <property type="entry name" value="Homeodomain-like"/>
    <property type="match status" value="1"/>
</dbReference>
<keyword evidence="7" id="KW-1185">Reference proteome</keyword>
<evidence type="ECO:0000313" key="7">
    <source>
        <dbReference type="Proteomes" id="UP000317484"/>
    </source>
</evidence>
<reference evidence="6 7" key="1">
    <citation type="submission" date="2017-05" db="EMBL/GenBank/DDBJ databases">
        <authorList>
            <person name="Varghese N."/>
            <person name="Submissions S."/>
        </authorList>
    </citation>
    <scope>NUCLEOTIDE SEQUENCE [LARGE SCALE GENOMIC DNA]</scope>
    <source>
        <strain evidence="6 7">DSM 46834</strain>
    </source>
</reference>
<dbReference type="AlphaFoldDB" id="A0A521F9U1"/>
<dbReference type="PANTHER" id="PTHR30055">
    <property type="entry name" value="HTH-TYPE TRANSCRIPTIONAL REGULATOR RUTR"/>
    <property type="match status" value="1"/>
</dbReference>
<dbReference type="InterPro" id="IPR009057">
    <property type="entry name" value="Homeodomain-like_sf"/>
</dbReference>
<dbReference type="GO" id="GO:0003700">
    <property type="term" value="F:DNA-binding transcription factor activity"/>
    <property type="evidence" value="ECO:0007669"/>
    <property type="project" value="TreeGrafter"/>
</dbReference>
<evidence type="ECO:0000256" key="3">
    <source>
        <dbReference type="ARBA" id="ARBA00023163"/>
    </source>
</evidence>